<dbReference type="AlphaFoldDB" id="X1H8J7"/>
<dbReference type="EMBL" id="BARU01018177">
    <property type="protein sequence ID" value="GAH53400.1"/>
    <property type="molecule type" value="Genomic_DNA"/>
</dbReference>
<organism evidence="1">
    <name type="scientific">marine sediment metagenome</name>
    <dbReference type="NCBI Taxonomy" id="412755"/>
    <lineage>
        <taxon>unclassified sequences</taxon>
        <taxon>metagenomes</taxon>
        <taxon>ecological metagenomes</taxon>
    </lineage>
</organism>
<proteinExistence type="predicted"/>
<name>X1H8J7_9ZZZZ</name>
<comment type="caution">
    <text evidence="1">The sequence shown here is derived from an EMBL/GenBank/DDBJ whole genome shotgun (WGS) entry which is preliminary data.</text>
</comment>
<protein>
    <submittedName>
        <fullName evidence="1">Uncharacterized protein</fullName>
    </submittedName>
</protein>
<sequence length="146" mass="17152">RITKQTEFSYMIGEYRDAKKKLTNFEKSILQPRGLSLADDLDMVKDQMNTEADAIKEKIAAMNNPENIHRRTEQIRKDLEEVERKRKSIDGRVNDFASLNDKYLSEKMEYETKQAAKVKDFKDVKAKDRKKKLAKAKAAQQKQRLR</sequence>
<accession>X1H8J7</accession>
<evidence type="ECO:0000313" key="1">
    <source>
        <dbReference type="EMBL" id="GAH53400.1"/>
    </source>
</evidence>
<feature type="non-terminal residue" evidence="1">
    <location>
        <position position="1"/>
    </location>
</feature>
<gene>
    <name evidence="1" type="ORF">S03H2_30067</name>
</gene>
<reference evidence="1" key="1">
    <citation type="journal article" date="2014" name="Front. Microbiol.">
        <title>High frequency of phylogenetically diverse reductive dehalogenase-homologous genes in deep subseafloor sedimentary metagenomes.</title>
        <authorList>
            <person name="Kawai M."/>
            <person name="Futagami T."/>
            <person name="Toyoda A."/>
            <person name="Takaki Y."/>
            <person name="Nishi S."/>
            <person name="Hori S."/>
            <person name="Arai W."/>
            <person name="Tsubouchi T."/>
            <person name="Morono Y."/>
            <person name="Uchiyama I."/>
            <person name="Ito T."/>
            <person name="Fujiyama A."/>
            <person name="Inagaki F."/>
            <person name="Takami H."/>
        </authorList>
    </citation>
    <scope>NUCLEOTIDE SEQUENCE</scope>
    <source>
        <strain evidence="1">Expedition CK06-06</strain>
    </source>
</reference>